<dbReference type="GO" id="GO:0005737">
    <property type="term" value="C:cytoplasm"/>
    <property type="evidence" value="ECO:0007669"/>
    <property type="project" value="InterPro"/>
</dbReference>
<keyword evidence="2" id="KW-0862">Zinc</keyword>
<evidence type="ECO:0000313" key="7">
    <source>
        <dbReference type="EMBL" id="MDQ0316780.1"/>
    </source>
</evidence>
<dbReference type="Pfam" id="PF01430">
    <property type="entry name" value="HSP33"/>
    <property type="match status" value="1"/>
</dbReference>
<dbReference type="GO" id="GO:0042026">
    <property type="term" value="P:protein refolding"/>
    <property type="evidence" value="ECO:0007669"/>
    <property type="project" value="TreeGrafter"/>
</dbReference>
<proteinExistence type="predicted"/>
<comment type="caution">
    <text evidence="7">The sequence shown here is derived from an EMBL/GenBank/DDBJ whole genome shotgun (WGS) entry which is preliminary data.</text>
</comment>
<dbReference type="SUPFAM" id="SSF64397">
    <property type="entry name" value="Hsp33 domain"/>
    <property type="match status" value="1"/>
</dbReference>
<reference evidence="7" key="1">
    <citation type="submission" date="2023-07" db="EMBL/GenBank/DDBJ databases">
        <title>Genomic Encyclopedia of Type Strains, Phase IV (KMG-IV): sequencing the most valuable type-strain genomes for metagenomic binning, comparative biology and taxonomic classification.</title>
        <authorList>
            <person name="Goeker M."/>
        </authorList>
    </citation>
    <scope>NUCLEOTIDE SEQUENCE</scope>
    <source>
        <strain evidence="7">DSM 21202</strain>
    </source>
</reference>
<dbReference type="CDD" id="cd00498">
    <property type="entry name" value="Hsp33"/>
    <property type="match status" value="1"/>
</dbReference>
<evidence type="ECO:0000256" key="5">
    <source>
        <dbReference type="ARBA" id="ARBA00023284"/>
    </source>
</evidence>
<dbReference type="AlphaFoldDB" id="A0AAE3VS26"/>
<dbReference type="PANTHER" id="PTHR30111">
    <property type="entry name" value="33 KDA CHAPERONIN"/>
    <property type="match status" value="1"/>
</dbReference>
<dbReference type="Gene3D" id="3.90.1280.10">
    <property type="entry name" value="HSP33 redox switch-like"/>
    <property type="match status" value="1"/>
</dbReference>
<gene>
    <name evidence="7" type="ORF">J2S73_003256</name>
</gene>
<dbReference type="GO" id="GO:0044183">
    <property type="term" value="F:protein folding chaperone"/>
    <property type="evidence" value="ECO:0007669"/>
    <property type="project" value="TreeGrafter"/>
</dbReference>
<sequence length="330" mass="36141">MSDPGTGAVRLPADDLVLPFSVNALDVRGRVAHLGPVVDTVLSRHGYPEPVARLLGEALVLTVLLGSALKFEGRFITQIQSDGPVSLLVVDFRSPDQVRAYARFDDEAIAALVAAGTPSFTDLVGEGHLALTIDPGGHMRRYQGVVPLSGDSLEEVAHAYFAQSEQIPTTVRLAVAEVLERHDGEGMRHSWRAGGLMMQFLPESEDRIRHRDLDPGDAPDAQGEDDVPEDDAWVEALARVGTVEDHELIDPDVAPPRLLLRLFHQRDVHVFDATPVAETCGCSREKVEGILRQFDPEERSEMVEDGDIIVTCEFCSTVYRFDPSDFEADA</sequence>
<dbReference type="NCBIfam" id="NF002386">
    <property type="entry name" value="PRK01402.1"/>
    <property type="match status" value="1"/>
</dbReference>
<keyword evidence="1" id="KW-0963">Cytoplasm</keyword>
<dbReference type="GO" id="GO:0051082">
    <property type="term" value="F:unfolded protein binding"/>
    <property type="evidence" value="ECO:0007669"/>
    <property type="project" value="InterPro"/>
</dbReference>
<evidence type="ECO:0000313" key="8">
    <source>
        <dbReference type="Proteomes" id="UP001229244"/>
    </source>
</evidence>
<dbReference type="PANTHER" id="PTHR30111:SF1">
    <property type="entry name" value="33 KDA CHAPERONIN"/>
    <property type="match status" value="1"/>
</dbReference>
<dbReference type="InterPro" id="IPR000397">
    <property type="entry name" value="Heat_shock_Hsp33"/>
</dbReference>
<dbReference type="InterPro" id="IPR016153">
    <property type="entry name" value="Heat_shock_Hsp33_N"/>
</dbReference>
<keyword evidence="8" id="KW-1185">Reference proteome</keyword>
<dbReference type="Gene3D" id="3.55.30.10">
    <property type="entry name" value="Hsp33 domain"/>
    <property type="match status" value="1"/>
</dbReference>
<dbReference type="PIRSF" id="PIRSF005261">
    <property type="entry name" value="Heat_shock_Hsp33"/>
    <property type="match status" value="1"/>
</dbReference>
<keyword evidence="5" id="KW-0676">Redox-active center</keyword>
<dbReference type="EMBL" id="JAUSUL010000003">
    <property type="protein sequence ID" value="MDQ0316780.1"/>
    <property type="molecule type" value="Genomic_DNA"/>
</dbReference>
<name>A0AAE3VS26_9HYPH</name>
<dbReference type="RefSeq" id="WP_306886656.1">
    <property type="nucleotide sequence ID" value="NZ_JAUSUL010000003.1"/>
</dbReference>
<evidence type="ECO:0000256" key="1">
    <source>
        <dbReference type="ARBA" id="ARBA00022490"/>
    </source>
</evidence>
<dbReference type="Proteomes" id="UP001229244">
    <property type="component" value="Unassembled WGS sequence"/>
</dbReference>
<accession>A0AAE3VS26</accession>
<evidence type="ECO:0000256" key="2">
    <source>
        <dbReference type="ARBA" id="ARBA00022833"/>
    </source>
</evidence>
<evidence type="ECO:0000256" key="4">
    <source>
        <dbReference type="ARBA" id="ARBA00023186"/>
    </source>
</evidence>
<evidence type="ECO:0000256" key="3">
    <source>
        <dbReference type="ARBA" id="ARBA00023157"/>
    </source>
</evidence>
<evidence type="ECO:0000256" key="6">
    <source>
        <dbReference type="SAM" id="MobiDB-lite"/>
    </source>
</evidence>
<keyword evidence="3" id="KW-1015">Disulfide bond</keyword>
<keyword evidence="4" id="KW-0143">Chaperone</keyword>
<organism evidence="7 8">
    <name type="scientific">Amorphus orientalis</name>
    <dbReference type="NCBI Taxonomy" id="649198"/>
    <lineage>
        <taxon>Bacteria</taxon>
        <taxon>Pseudomonadati</taxon>
        <taxon>Pseudomonadota</taxon>
        <taxon>Alphaproteobacteria</taxon>
        <taxon>Hyphomicrobiales</taxon>
        <taxon>Amorphaceae</taxon>
        <taxon>Amorphus</taxon>
    </lineage>
</organism>
<feature type="region of interest" description="Disordered" evidence="6">
    <location>
        <begin position="209"/>
        <end position="228"/>
    </location>
</feature>
<dbReference type="InterPro" id="IPR016154">
    <property type="entry name" value="Heat_shock_Hsp33_C"/>
</dbReference>
<protein>
    <submittedName>
        <fullName evidence="7">Molecular chaperone Hsp33</fullName>
    </submittedName>
</protein>
<dbReference type="SUPFAM" id="SSF118352">
    <property type="entry name" value="HSP33 redox switch-like"/>
    <property type="match status" value="1"/>
</dbReference>